<dbReference type="AlphaFoldDB" id="A0ABD1SMW3"/>
<proteinExistence type="predicted"/>
<keyword evidence="3" id="KW-1185">Reference proteome</keyword>
<comment type="caution">
    <text evidence="2">The sequence shown here is derived from an EMBL/GenBank/DDBJ whole genome shotgun (WGS) entry which is preliminary data.</text>
</comment>
<evidence type="ECO:0000313" key="2">
    <source>
        <dbReference type="EMBL" id="KAL2501826.1"/>
    </source>
</evidence>
<gene>
    <name evidence="2" type="ORF">Fot_35674</name>
</gene>
<name>A0ABD1SMW3_9LAMI</name>
<feature type="compositionally biased region" description="Low complexity" evidence="1">
    <location>
        <begin position="1"/>
        <end position="16"/>
    </location>
</feature>
<evidence type="ECO:0000313" key="3">
    <source>
        <dbReference type="Proteomes" id="UP001604277"/>
    </source>
</evidence>
<dbReference type="EMBL" id="JBFOLJ010000010">
    <property type="protein sequence ID" value="KAL2501826.1"/>
    <property type="molecule type" value="Genomic_DNA"/>
</dbReference>
<accession>A0ABD1SMW3</accession>
<protein>
    <submittedName>
        <fullName evidence="2">Uncharacterized protein</fullName>
    </submittedName>
</protein>
<evidence type="ECO:0000256" key="1">
    <source>
        <dbReference type="SAM" id="MobiDB-lite"/>
    </source>
</evidence>
<organism evidence="2 3">
    <name type="scientific">Forsythia ovata</name>
    <dbReference type="NCBI Taxonomy" id="205694"/>
    <lineage>
        <taxon>Eukaryota</taxon>
        <taxon>Viridiplantae</taxon>
        <taxon>Streptophyta</taxon>
        <taxon>Embryophyta</taxon>
        <taxon>Tracheophyta</taxon>
        <taxon>Spermatophyta</taxon>
        <taxon>Magnoliopsida</taxon>
        <taxon>eudicotyledons</taxon>
        <taxon>Gunneridae</taxon>
        <taxon>Pentapetalae</taxon>
        <taxon>asterids</taxon>
        <taxon>lamiids</taxon>
        <taxon>Lamiales</taxon>
        <taxon>Oleaceae</taxon>
        <taxon>Forsythieae</taxon>
        <taxon>Forsythia</taxon>
    </lineage>
</organism>
<reference evidence="3" key="1">
    <citation type="submission" date="2024-07" db="EMBL/GenBank/DDBJ databases">
        <title>Two chromosome-level genome assemblies of Korean endemic species Abeliophyllum distichum and Forsythia ovata (Oleaceae).</title>
        <authorList>
            <person name="Jang H."/>
        </authorList>
    </citation>
    <scope>NUCLEOTIDE SEQUENCE [LARGE SCALE GENOMIC DNA]</scope>
</reference>
<sequence>MAVISPISPISSASPILCPKSPSSPTAADIRHRCHCEPPASALVNSPPLAAISSSRSLLFGSDFQRLRPLLAVDSSFVHWILERYLYMLFIYVNEDDNVHSRNMPILI</sequence>
<feature type="region of interest" description="Disordered" evidence="1">
    <location>
        <begin position="1"/>
        <end position="26"/>
    </location>
</feature>
<dbReference type="Proteomes" id="UP001604277">
    <property type="component" value="Unassembled WGS sequence"/>
</dbReference>